<organism evidence="1 2">
    <name type="scientific">Ralstonia pickettii</name>
    <name type="common">Burkholderia pickettii</name>
    <dbReference type="NCBI Taxonomy" id="329"/>
    <lineage>
        <taxon>Bacteria</taxon>
        <taxon>Pseudomonadati</taxon>
        <taxon>Pseudomonadota</taxon>
        <taxon>Betaproteobacteria</taxon>
        <taxon>Burkholderiales</taxon>
        <taxon>Burkholderiaceae</taxon>
        <taxon>Ralstonia</taxon>
    </lineage>
</organism>
<sequence>MTATRKTPLRFFQDAIPRPFKDDSNADIGTVFIALVYPQILIWDGPAQLVVDCRQEGFFAAPDRYPLLALLEQFPGLCGAILAASPGVQAAYARYLQD</sequence>
<evidence type="ECO:0000313" key="1">
    <source>
        <dbReference type="EMBL" id="MRS99685.1"/>
    </source>
</evidence>
<name>A0A7X2HNC3_RALPI</name>
<comment type="caution">
    <text evidence="1">The sequence shown here is derived from an EMBL/GenBank/DDBJ whole genome shotgun (WGS) entry which is preliminary data.</text>
</comment>
<accession>A0A7X2HNC3</accession>
<dbReference type="Proteomes" id="UP000441032">
    <property type="component" value="Unassembled WGS sequence"/>
</dbReference>
<proteinExistence type="predicted"/>
<protein>
    <submittedName>
        <fullName evidence="1">Uncharacterized protein</fullName>
    </submittedName>
</protein>
<dbReference type="EMBL" id="WJYN01000004">
    <property type="protein sequence ID" value="MRS99685.1"/>
    <property type="molecule type" value="Genomic_DNA"/>
</dbReference>
<gene>
    <name evidence="1" type="ORF">GJQ57_13625</name>
</gene>
<dbReference type="RefSeq" id="WP_024972823.1">
    <property type="nucleotide sequence ID" value="NZ_JFZH01000017.1"/>
</dbReference>
<reference evidence="1 2" key="1">
    <citation type="submission" date="2019-11" db="EMBL/GenBank/DDBJ databases">
        <title>Phenotypic characterization of an OXA-22 and OXA-60 co-producing Ralstonia pickettii clinical strain.</title>
        <authorList>
            <person name="He F."/>
        </authorList>
    </citation>
    <scope>NUCLEOTIDE SEQUENCE [LARGE SCALE GENOMIC DNA]</scope>
    <source>
        <strain evidence="1 2">PSLESD1</strain>
    </source>
</reference>
<dbReference type="AlphaFoldDB" id="A0A7X2HNC3"/>
<evidence type="ECO:0000313" key="2">
    <source>
        <dbReference type="Proteomes" id="UP000441032"/>
    </source>
</evidence>